<dbReference type="Proteomes" id="UP001530315">
    <property type="component" value="Unassembled WGS sequence"/>
</dbReference>
<organism evidence="1 2">
    <name type="scientific">Stephanodiscus triporus</name>
    <dbReference type="NCBI Taxonomy" id="2934178"/>
    <lineage>
        <taxon>Eukaryota</taxon>
        <taxon>Sar</taxon>
        <taxon>Stramenopiles</taxon>
        <taxon>Ochrophyta</taxon>
        <taxon>Bacillariophyta</taxon>
        <taxon>Coscinodiscophyceae</taxon>
        <taxon>Thalassiosirophycidae</taxon>
        <taxon>Stephanodiscales</taxon>
        <taxon>Stephanodiscaceae</taxon>
        <taxon>Stephanodiscus</taxon>
    </lineage>
</organism>
<name>A0ABD3MZ15_9STRA</name>
<reference evidence="1 2" key="1">
    <citation type="submission" date="2024-10" db="EMBL/GenBank/DDBJ databases">
        <title>Updated reference genomes for cyclostephanoid diatoms.</title>
        <authorList>
            <person name="Roberts W.R."/>
            <person name="Alverson A.J."/>
        </authorList>
    </citation>
    <scope>NUCLEOTIDE SEQUENCE [LARGE SCALE GENOMIC DNA]</scope>
    <source>
        <strain evidence="1 2">AJA276-08</strain>
    </source>
</reference>
<proteinExistence type="predicted"/>
<comment type="caution">
    <text evidence="1">The sequence shown here is derived from an EMBL/GenBank/DDBJ whole genome shotgun (WGS) entry which is preliminary data.</text>
</comment>
<protein>
    <submittedName>
        <fullName evidence="1">Uncharacterized protein</fullName>
    </submittedName>
</protein>
<accession>A0ABD3MZ15</accession>
<gene>
    <name evidence="1" type="ORF">ACHAW5_001899</name>
</gene>
<dbReference type="AlphaFoldDB" id="A0ABD3MZ15"/>
<evidence type="ECO:0000313" key="2">
    <source>
        <dbReference type="Proteomes" id="UP001530315"/>
    </source>
</evidence>
<evidence type="ECO:0000313" key="1">
    <source>
        <dbReference type="EMBL" id="KAL3768602.1"/>
    </source>
</evidence>
<sequence length="99" mass="11321">MKWKDFVTRPWAGPRGPGDQIKMKKAAEDGFHIDLRGCQAGYKFDEVIPYSVEDSITKDGYGNYMCKLKHDESHHAYASIVELCSDKICNFLQVSNFLE</sequence>
<dbReference type="EMBL" id="JALLAZ020001673">
    <property type="protein sequence ID" value="KAL3768602.1"/>
    <property type="molecule type" value="Genomic_DNA"/>
</dbReference>
<keyword evidence="2" id="KW-1185">Reference proteome</keyword>